<dbReference type="RefSeq" id="WP_255059449.1">
    <property type="nucleotide sequence ID" value="NZ_JANDBD010000003.1"/>
</dbReference>
<gene>
    <name evidence="1" type="ORF">NM203_08725</name>
</gene>
<evidence type="ECO:0000313" key="1">
    <source>
        <dbReference type="EMBL" id="MCP9272268.1"/>
    </source>
</evidence>
<reference evidence="1 2" key="1">
    <citation type="submission" date="2022-06" db="EMBL/GenBank/DDBJ databases">
        <title>Mycolicibacterium sp. CAU 1645 isolated from seawater.</title>
        <authorList>
            <person name="Kim W."/>
        </authorList>
    </citation>
    <scope>NUCLEOTIDE SEQUENCE [LARGE SCALE GENOMIC DNA]</scope>
    <source>
        <strain evidence="1 2">CAU 1645</strain>
    </source>
</reference>
<dbReference type="Proteomes" id="UP001651690">
    <property type="component" value="Unassembled WGS sequence"/>
</dbReference>
<sequence length="220" mass="24152">MGLVFRLAELLLLLVPLAGAIWAASAALRRGKRSPDTEVAAPDVAPRDVDGTHAQAGLWRSITRTVQQHDHTDTRWLGYELDAAKLLDFPLMTDVGNEMVMRFHKAKLRADVLRPERAEDLLDDRESANAYLAAVEDYVTAFNAAESEALRVRRSDFSQDAQQRIARAQSLLRVAGDSTATPPERMQAYELAGRELAGLIVLPEPTRLGLERGIAGELGG</sequence>
<accession>A0ABT1LZD6</accession>
<organism evidence="1 2">
    <name type="scientific">Mycolicibacterium arenosum</name>
    <dbReference type="NCBI Taxonomy" id="2952157"/>
    <lineage>
        <taxon>Bacteria</taxon>
        <taxon>Bacillati</taxon>
        <taxon>Actinomycetota</taxon>
        <taxon>Actinomycetes</taxon>
        <taxon>Mycobacteriales</taxon>
        <taxon>Mycobacteriaceae</taxon>
        <taxon>Mycolicibacterium</taxon>
    </lineage>
</organism>
<protein>
    <recommendedName>
        <fullName evidence="3">Secreted protein</fullName>
    </recommendedName>
</protein>
<evidence type="ECO:0000313" key="2">
    <source>
        <dbReference type="Proteomes" id="UP001651690"/>
    </source>
</evidence>
<keyword evidence="2" id="KW-1185">Reference proteome</keyword>
<dbReference type="EMBL" id="JANDBD010000003">
    <property type="protein sequence ID" value="MCP9272268.1"/>
    <property type="molecule type" value="Genomic_DNA"/>
</dbReference>
<comment type="caution">
    <text evidence="1">The sequence shown here is derived from an EMBL/GenBank/DDBJ whole genome shotgun (WGS) entry which is preliminary data.</text>
</comment>
<evidence type="ECO:0008006" key="3">
    <source>
        <dbReference type="Google" id="ProtNLM"/>
    </source>
</evidence>
<name>A0ABT1LZD6_9MYCO</name>
<proteinExistence type="predicted"/>